<dbReference type="Proteomes" id="UP000183085">
    <property type="component" value="Unassembled WGS sequence"/>
</dbReference>
<comment type="similarity">
    <text evidence="1">Belongs to the UPF0332 family.</text>
</comment>
<dbReference type="AlphaFoldDB" id="A0A1J5EG82"/>
<evidence type="ECO:0000259" key="2">
    <source>
        <dbReference type="Pfam" id="PF05168"/>
    </source>
</evidence>
<dbReference type="Gene3D" id="1.20.120.330">
    <property type="entry name" value="Nucleotidyltransferases domain 2"/>
    <property type="match status" value="1"/>
</dbReference>
<feature type="domain" description="HEPN" evidence="2">
    <location>
        <begin position="3"/>
        <end position="116"/>
    </location>
</feature>
<evidence type="ECO:0000313" key="4">
    <source>
        <dbReference type="Proteomes" id="UP000183085"/>
    </source>
</evidence>
<reference evidence="3 4" key="1">
    <citation type="journal article" date="2016" name="Environ. Microbiol.">
        <title>Genomic resolution of a cold subsurface aquifer community provides metabolic insights for novel microbes adapted to high CO concentrations.</title>
        <authorList>
            <person name="Probst A.J."/>
            <person name="Castelle C.J."/>
            <person name="Singh A."/>
            <person name="Brown C.T."/>
            <person name="Anantharaman K."/>
            <person name="Sharon I."/>
            <person name="Hug L.A."/>
            <person name="Burstein D."/>
            <person name="Emerson J.B."/>
            <person name="Thomas B.C."/>
            <person name="Banfield J.F."/>
        </authorList>
    </citation>
    <scope>NUCLEOTIDE SEQUENCE [LARGE SCALE GENOMIC DNA]</scope>
    <source>
        <strain evidence="3">CG2_30_40_21</strain>
    </source>
</reference>
<dbReference type="PANTHER" id="PTHR36565">
    <property type="entry name" value="UPF0332 PROTEIN TM_1000"/>
    <property type="match status" value="1"/>
</dbReference>
<gene>
    <name evidence="3" type="ORF">AUJ95_01075</name>
</gene>
<organism evidence="3 4">
    <name type="scientific">Candidatus Desantisbacteria bacterium CG2_30_40_21</name>
    <dbReference type="NCBI Taxonomy" id="1817895"/>
    <lineage>
        <taxon>Bacteria</taxon>
        <taxon>Candidatus Desantisiibacteriota</taxon>
    </lineage>
</organism>
<dbReference type="EMBL" id="MNYI01000029">
    <property type="protein sequence ID" value="OIP42991.1"/>
    <property type="molecule type" value="Genomic_DNA"/>
</dbReference>
<dbReference type="InterPro" id="IPR052226">
    <property type="entry name" value="UPF0332_toxin"/>
</dbReference>
<accession>A0A1J5EG82</accession>
<proteinExistence type="inferred from homology"/>
<dbReference type="STRING" id="1817895.AUJ95_01075"/>
<dbReference type="PANTHER" id="PTHR36565:SF1">
    <property type="entry name" value="UPF0332 PROTEIN TM_1000"/>
    <property type="match status" value="1"/>
</dbReference>
<dbReference type="Pfam" id="PF05168">
    <property type="entry name" value="HEPN"/>
    <property type="match status" value="1"/>
</dbReference>
<evidence type="ECO:0000256" key="1">
    <source>
        <dbReference type="ARBA" id="ARBA00038248"/>
    </source>
</evidence>
<evidence type="ECO:0000313" key="3">
    <source>
        <dbReference type="EMBL" id="OIP42991.1"/>
    </source>
</evidence>
<name>A0A1J5EG82_9BACT</name>
<protein>
    <recommendedName>
        <fullName evidence="2">HEPN domain-containing protein</fullName>
    </recommendedName>
</protein>
<comment type="caution">
    <text evidence="3">The sequence shown here is derived from an EMBL/GenBank/DDBJ whole genome shotgun (WGS) entry which is preliminary data.</text>
</comment>
<sequence length="124" mass="14515">MYRLERAKNTMIDAKKYFGDATAESTVNRIYYAIFYAVNALLITKGLSASKHSGIRALFNKEIVNNGLMEKEMGRFYSSMFDRRQKGDYTDFVRFEKKDVEIWLKKAEEFITKIEELTLKLITS</sequence>
<dbReference type="InterPro" id="IPR007842">
    <property type="entry name" value="HEPN_dom"/>
</dbReference>